<keyword evidence="1" id="KW-1185">Reference proteome</keyword>
<organism evidence="1 2">
    <name type="scientific">Heterorhabditis bacteriophora</name>
    <name type="common">Entomopathogenic nematode worm</name>
    <dbReference type="NCBI Taxonomy" id="37862"/>
    <lineage>
        <taxon>Eukaryota</taxon>
        <taxon>Metazoa</taxon>
        <taxon>Ecdysozoa</taxon>
        <taxon>Nematoda</taxon>
        <taxon>Chromadorea</taxon>
        <taxon>Rhabditida</taxon>
        <taxon>Rhabditina</taxon>
        <taxon>Rhabditomorpha</taxon>
        <taxon>Strongyloidea</taxon>
        <taxon>Heterorhabditidae</taxon>
        <taxon>Heterorhabditis</taxon>
    </lineage>
</organism>
<dbReference type="AlphaFoldDB" id="A0A1I7WS94"/>
<sequence length="27" mass="3020">MTSVAKLLVCIKKVTMNCNINSNNSHR</sequence>
<evidence type="ECO:0000313" key="1">
    <source>
        <dbReference type="Proteomes" id="UP000095283"/>
    </source>
</evidence>
<proteinExistence type="predicted"/>
<evidence type="ECO:0000313" key="2">
    <source>
        <dbReference type="WBParaSite" id="Hba_08013"/>
    </source>
</evidence>
<protein>
    <submittedName>
        <fullName evidence="2">Uncharacterized protein</fullName>
    </submittedName>
</protein>
<dbReference type="WBParaSite" id="Hba_08013">
    <property type="protein sequence ID" value="Hba_08013"/>
    <property type="gene ID" value="Hba_08013"/>
</dbReference>
<accession>A0A1I7WS94</accession>
<dbReference type="Proteomes" id="UP000095283">
    <property type="component" value="Unplaced"/>
</dbReference>
<reference evidence="2" key="1">
    <citation type="submission" date="2016-11" db="UniProtKB">
        <authorList>
            <consortium name="WormBaseParasite"/>
        </authorList>
    </citation>
    <scope>IDENTIFICATION</scope>
</reference>
<name>A0A1I7WS94_HETBA</name>